<dbReference type="EMBL" id="AOIA01000167">
    <property type="protein sequence ID" value="ELY50479.1"/>
    <property type="molecule type" value="Genomic_DNA"/>
</dbReference>
<dbReference type="STRING" id="1227498.C492_21927"/>
<evidence type="ECO:0000313" key="2">
    <source>
        <dbReference type="Proteomes" id="UP000011531"/>
    </source>
</evidence>
<reference evidence="1 2" key="1">
    <citation type="journal article" date="2014" name="PLoS Genet.">
        <title>Phylogenetically driven sequencing of extremely halophilic archaea reveals strategies for static and dynamic osmo-response.</title>
        <authorList>
            <person name="Becker E.A."/>
            <person name="Seitzer P.M."/>
            <person name="Tritt A."/>
            <person name="Larsen D."/>
            <person name="Krusor M."/>
            <person name="Yao A.I."/>
            <person name="Wu D."/>
            <person name="Madern D."/>
            <person name="Eisen J.A."/>
            <person name="Darling A.E."/>
            <person name="Facciotti M.T."/>
        </authorList>
    </citation>
    <scope>NUCLEOTIDE SEQUENCE [LARGE SCALE GENOMIC DNA]</scope>
    <source>
        <strain evidence="1 2">DSM 18795</strain>
    </source>
</reference>
<gene>
    <name evidence="1" type="ORF">C492_21927</name>
</gene>
<keyword evidence="2" id="KW-1185">Reference proteome</keyword>
<dbReference type="AlphaFoldDB" id="L9WLZ0"/>
<name>L9WLZ0_9EURY</name>
<accession>L9WLZ0</accession>
<comment type="caution">
    <text evidence="1">The sequence shown here is derived from an EMBL/GenBank/DDBJ whole genome shotgun (WGS) entry which is preliminary data.</text>
</comment>
<sequence>MRDRGRTPADGWAEDFSYGYYRTLLHALRAAFELRTLSERLPGGRDGERTAFLRHDVDVCLERAVELAEIEHELGVRSTYMVLPDTPLYNLEENRDVLHHLCELGHEIGLHCDLGPAANGAEPTDGGLTAAEHRRITDGRRRLAALDLRPVRSVSFHRPAGRVLGGPRRIDGM</sequence>
<evidence type="ECO:0008006" key="3">
    <source>
        <dbReference type="Google" id="ProtNLM"/>
    </source>
</evidence>
<feature type="non-terminal residue" evidence="1">
    <location>
        <position position="173"/>
    </location>
</feature>
<protein>
    <recommendedName>
        <fullName evidence="3">Polysaccharide deacetylase</fullName>
    </recommendedName>
</protein>
<organism evidence="1 2">
    <name type="scientific">Natronococcus jeotgali DSM 18795</name>
    <dbReference type="NCBI Taxonomy" id="1227498"/>
    <lineage>
        <taxon>Archaea</taxon>
        <taxon>Methanobacteriati</taxon>
        <taxon>Methanobacteriota</taxon>
        <taxon>Stenosarchaea group</taxon>
        <taxon>Halobacteria</taxon>
        <taxon>Halobacteriales</taxon>
        <taxon>Natrialbaceae</taxon>
        <taxon>Natronococcus</taxon>
    </lineage>
</organism>
<evidence type="ECO:0000313" key="1">
    <source>
        <dbReference type="EMBL" id="ELY50479.1"/>
    </source>
</evidence>
<proteinExistence type="predicted"/>
<dbReference type="Proteomes" id="UP000011531">
    <property type="component" value="Unassembled WGS sequence"/>
</dbReference>